<reference evidence="2 3" key="1">
    <citation type="journal article" date="2012" name="J. Bacteriol.">
        <title>Genome sequence of cold-adapted Pseudomonas mandelii strain JR-1.</title>
        <authorList>
            <person name="Jang S.H."/>
            <person name="Kim J."/>
            <person name="Kim J."/>
            <person name="Hong S."/>
            <person name="Lee C."/>
        </authorList>
    </citation>
    <scope>NUCLEOTIDE SEQUENCE [LARGE SCALE GENOMIC DNA]</scope>
    <source>
        <strain evidence="2 3">JR-1</strain>
    </source>
</reference>
<dbReference type="HOGENOM" id="CLU_105029_0_0_6"/>
<gene>
    <name evidence="2" type="ORF">OU5_2711</name>
</gene>
<name>A0A024EB57_9PSED</name>
<dbReference type="Proteomes" id="UP000026913">
    <property type="component" value="Chromosome"/>
</dbReference>
<evidence type="ECO:0000256" key="1">
    <source>
        <dbReference type="SAM" id="SignalP"/>
    </source>
</evidence>
<dbReference type="PROSITE" id="PS51257">
    <property type="entry name" value="PROKAR_LIPOPROTEIN"/>
    <property type="match status" value="1"/>
</dbReference>
<dbReference type="EMBL" id="CP005960">
    <property type="protein sequence ID" value="AHZ69790.1"/>
    <property type="molecule type" value="Genomic_DNA"/>
</dbReference>
<dbReference type="KEGG" id="pman:OU5_2711"/>
<organism evidence="2 3">
    <name type="scientific">Pseudomonas mandelii JR-1</name>
    <dbReference type="NCBI Taxonomy" id="1147786"/>
    <lineage>
        <taxon>Bacteria</taxon>
        <taxon>Pseudomonadati</taxon>
        <taxon>Pseudomonadota</taxon>
        <taxon>Gammaproteobacteria</taxon>
        <taxon>Pseudomonadales</taxon>
        <taxon>Pseudomonadaceae</taxon>
        <taxon>Pseudomonas</taxon>
    </lineage>
</organism>
<proteinExistence type="predicted"/>
<dbReference type="Gene3D" id="3.40.50.10610">
    <property type="entry name" value="ABC-type transport auxiliary lipoprotein component"/>
    <property type="match status" value="1"/>
</dbReference>
<accession>A0A024EB57</accession>
<sequence>MFTGEKLMQAIRNLSLALAVLFVAGCASFTGDTSPNFARTAKWGTVPMINYSQTPQAGERAEQILLSVLSSHGLQPRVYPVSTQGEQALMDDNERLAGALDWARDQKLDYVVAGSVEEWQYKNGLDGEPAVGISLRVLEASSGRVLWSKSGARAGWSRESLAGTAQTVLDTLVGALRFE</sequence>
<evidence type="ECO:0000313" key="3">
    <source>
        <dbReference type="Proteomes" id="UP000026913"/>
    </source>
</evidence>
<feature type="signal peptide" evidence="1">
    <location>
        <begin position="1"/>
        <end position="29"/>
    </location>
</feature>
<keyword evidence="1" id="KW-0732">Signal</keyword>
<dbReference type="AlphaFoldDB" id="A0A024EB57"/>
<evidence type="ECO:0000313" key="2">
    <source>
        <dbReference type="EMBL" id="AHZ69790.1"/>
    </source>
</evidence>
<keyword evidence="2" id="KW-0449">Lipoprotein</keyword>
<protein>
    <submittedName>
        <fullName evidence="2">Putative lipoprotein</fullName>
    </submittedName>
</protein>
<feature type="chain" id="PRO_5001530652" evidence="1">
    <location>
        <begin position="30"/>
        <end position="179"/>
    </location>
</feature>